<dbReference type="RefSeq" id="WP_377183211.1">
    <property type="nucleotide sequence ID" value="NZ_JBHUPD010000001.1"/>
</dbReference>
<dbReference type="InterPro" id="IPR031549">
    <property type="entry name" value="ASH"/>
</dbReference>
<proteinExistence type="predicted"/>
<reference evidence="5" key="1">
    <citation type="journal article" date="2019" name="Int. J. Syst. Evol. Microbiol.">
        <title>The Global Catalogue of Microorganisms (GCM) 10K type strain sequencing project: providing services to taxonomists for standard genome sequencing and annotation.</title>
        <authorList>
            <consortium name="The Broad Institute Genomics Platform"/>
            <consortium name="The Broad Institute Genome Sequencing Center for Infectious Disease"/>
            <person name="Wu L."/>
            <person name="Ma J."/>
        </authorList>
    </citation>
    <scope>NUCLEOTIDE SEQUENCE [LARGE SCALE GENOMIC DNA]</scope>
    <source>
        <strain evidence="5">KCTC 22437</strain>
    </source>
</reference>
<dbReference type="EMBL" id="JBHUPD010000001">
    <property type="protein sequence ID" value="MFD2871989.1"/>
    <property type="molecule type" value="Genomic_DNA"/>
</dbReference>
<dbReference type="Pfam" id="PF15780">
    <property type="entry name" value="ASH"/>
    <property type="match status" value="1"/>
</dbReference>
<accession>A0ABW5Y9E3</accession>
<feature type="domain" description="Abnormal spindle-like microcephaly-associated protein ASH" evidence="3">
    <location>
        <begin position="539"/>
        <end position="621"/>
    </location>
</feature>
<comment type="subcellular location">
    <subcellularLocation>
        <location evidence="1">Cytoplasm</location>
    </subcellularLocation>
</comment>
<gene>
    <name evidence="4" type="ORF">ACFS5N_05885</name>
</gene>
<keyword evidence="2" id="KW-0963">Cytoplasm</keyword>
<evidence type="ECO:0000256" key="1">
    <source>
        <dbReference type="ARBA" id="ARBA00004496"/>
    </source>
</evidence>
<protein>
    <recommendedName>
        <fullName evidence="3">Abnormal spindle-like microcephaly-associated protein ASH domain-containing protein</fullName>
    </recommendedName>
</protein>
<sequence>MKKKTTHPPSRWTAPGLKRSRLLLMLLVLTGTLLYVSCKKSKQEEPAAPNKTYSNTWGDGTVVNDNVIVVNKDTIRLSLLTVDSAQLTFRANGAGVARVKAGVILVSDTSRLAPYGFLRKVNAVKIVGTTLVCTTEQALLTDAVQEGKLVINKTFTAKDLQEGGTFNNDGAPRLKVLSDGNNGDGLVNISLDHVYDDDGDLKTKNDQTIVSGSLAMGVNLIFNLQISGIKVQQAQAEVILQKKVALTVTRQVATKAIAKEIQLASIYLGTVTGYIGPVPVVLVNKLVFVLGIDGEISAKITTGVTATETSDLGIAYANGQWTIMKGQTNTFDFQPPAFDLTGKIAPYAQAKYQILPYNISNFGVFKSDIYLGDKVSLAAEATASATNGISASLKWLVAFTATAHMSLFGNSVISYDNTLFSATYPIWSKDYNAPTLTTTDMASITSTGAVGGGTISASGGLAVTSRGVCWSTTSTPTVNSNKTSDGTGTGTFTSTLTGLQPATKYYYCAYATNAGGTTYGAIKNFTTSSAVVANSALQSAVTSIDFGDVYVYSSASKACRLSVIGSKNVTVNSISASGPFTLDWTGGTIQGNNYTDVNVTFKPTVTGVKTGSITINSSASNTYRARCKYR</sequence>
<evidence type="ECO:0000313" key="4">
    <source>
        <dbReference type="EMBL" id="MFD2871989.1"/>
    </source>
</evidence>
<comment type="caution">
    <text evidence="4">The sequence shown here is derived from an EMBL/GenBank/DDBJ whole genome shotgun (WGS) entry which is preliminary data.</text>
</comment>
<organism evidence="4 5">
    <name type="scientific">Mucilaginibacter ximonensis</name>
    <dbReference type="NCBI Taxonomy" id="538021"/>
    <lineage>
        <taxon>Bacteria</taxon>
        <taxon>Pseudomonadati</taxon>
        <taxon>Bacteroidota</taxon>
        <taxon>Sphingobacteriia</taxon>
        <taxon>Sphingobacteriales</taxon>
        <taxon>Sphingobacteriaceae</taxon>
        <taxon>Mucilaginibacter</taxon>
    </lineage>
</organism>
<evidence type="ECO:0000313" key="5">
    <source>
        <dbReference type="Proteomes" id="UP001597557"/>
    </source>
</evidence>
<name>A0ABW5Y9E3_9SPHI</name>
<keyword evidence="5" id="KW-1185">Reference proteome</keyword>
<evidence type="ECO:0000256" key="2">
    <source>
        <dbReference type="ARBA" id="ARBA00022490"/>
    </source>
</evidence>
<dbReference type="Gene3D" id="2.60.40.10">
    <property type="entry name" value="Immunoglobulins"/>
    <property type="match status" value="1"/>
</dbReference>
<dbReference type="Proteomes" id="UP001597557">
    <property type="component" value="Unassembled WGS sequence"/>
</dbReference>
<evidence type="ECO:0000259" key="3">
    <source>
        <dbReference type="Pfam" id="PF15780"/>
    </source>
</evidence>
<dbReference type="InterPro" id="IPR013783">
    <property type="entry name" value="Ig-like_fold"/>
</dbReference>